<keyword evidence="2" id="KW-0378">Hydrolase</keyword>
<dbReference type="InterPro" id="IPR013830">
    <property type="entry name" value="SGNH_hydro"/>
</dbReference>
<dbReference type="CDD" id="cd00229">
    <property type="entry name" value="SGNH_hydrolase"/>
    <property type="match status" value="1"/>
</dbReference>
<evidence type="ECO:0000313" key="2">
    <source>
        <dbReference type="EMBL" id="SKC69266.1"/>
    </source>
</evidence>
<dbReference type="OrthoDB" id="3288625at2"/>
<dbReference type="InterPro" id="IPR036514">
    <property type="entry name" value="SGNH_hydro_sf"/>
</dbReference>
<dbReference type="PANTHER" id="PTHR30383:SF29">
    <property type="entry name" value="SGNH HYDROLASE-TYPE ESTERASE DOMAIN-CONTAINING PROTEIN"/>
    <property type="match status" value="1"/>
</dbReference>
<organism evidence="2 3">
    <name type="scientific">Okibacterium fritillariae</name>
    <dbReference type="NCBI Taxonomy" id="123320"/>
    <lineage>
        <taxon>Bacteria</taxon>
        <taxon>Bacillati</taxon>
        <taxon>Actinomycetota</taxon>
        <taxon>Actinomycetes</taxon>
        <taxon>Micrococcales</taxon>
        <taxon>Microbacteriaceae</taxon>
        <taxon>Okibacterium</taxon>
    </lineage>
</organism>
<protein>
    <submittedName>
        <fullName evidence="2">GDSL-like Lipase/Acylhydrolase family protein</fullName>
    </submittedName>
</protein>
<dbReference type="RefSeq" id="WP_159449550.1">
    <property type="nucleotide sequence ID" value="NZ_FUZP01000003.1"/>
</dbReference>
<dbReference type="AlphaFoldDB" id="A0A1T5KZP7"/>
<dbReference type="STRING" id="123320.SAMN06309945_2776"/>
<dbReference type="PROSITE" id="PS51318">
    <property type="entry name" value="TAT"/>
    <property type="match status" value="1"/>
</dbReference>
<dbReference type="SUPFAM" id="SSF52266">
    <property type="entry name" value="SGNH hydrolase"/>
    <property type="match status" value="1"/>
</dbReference>
<dbReference type="GO" id="GO:0016787">
    <property type="term" value="F:hydrolase activity"/>
    <property type="evidence" value="ECO:0007669"/>
    <property type="project" value="UniProtKB-KW"/>
</dbReference>
<dbReference type="Pfam" id="PF13472">
    <property type="entry name" value="Lipase_GDSL_2"/>
    <property type="match status" value="1"/>
</dbReference>
<feature type="domain" description="SGNH hydrolase-type esterase" evidence="1">
    <location>
        <begin position="277"/>
        <end position="417"/>
    </location>
</feature>
<keyword evidence="3" id="KW-1185">Reference proteome</keyword>
<proteinExistence type="predicted"/>
<dbReference type="InterPro" id="IPR006311">
    <property type="entry name" value="TAT_signal"/>
</dbReference>
<reference evidence="2 3" key="1">
    <citation type="submission" date="2017-02" db="EMBL/GenBank/DDBJ databases">
        <authorList>
            <person name="Peterson S.W."/>
        </authorList>
    </citation>
    <scope>NUCLEOTIDE SEQUENCE [LARGE SCALE GENOMIC DNA]</scope>
    <source>
        <strain evidence="2 3">VKM Ac-2059</strain>
    </source>
</reference>
<dbReference type="EMBL" id="FUZP01000003">
    <property type="protein sequence ID" value="SKC69266.1"/>
    <property type="molecule type" value="Genomic_DNA"/>
</dbReference>
<evidence type="ECO:0000259" key="1">
    <source>
        <dbReference type="Pfam" id="PF13472"/>
    </source>
</evidence>
<name>A0A1T5KZP7_9MICO</name>
<dbReference type="PANTHER" id="PTHR30383">
    <property type="entry name" value="THIOESTERASE 1/PROTEASE 1/LYSOPHOSPHOLIPASE L1"/>
    <property type="match status" value="1"/>
</dbReference>
<gene>
    <name evidence="2" type="ORF">SAMN06309945_2776</name>
</gene>
<sequence length="432" mass="45674">MSTNHPSEAPGRAFTRRSLLQGAAAGAAGLLLAGGVGQPAFAAATRPYIPASLTYAPTDPLAGFFQKVATGTASIVFNGDSITEAYGAANPQEGYPALLLDRLRRSKQQPLGGLGYVPARYQFSGAVPKPVTATYLTYYGKNNNVIDIQASTYNGKRSTQEGLGRRSVLLEPTVITSMSFTQKFTSIRIAYRAQSAGTTFSVQIGSGAPKPVAPGSVAEGTFTMDPIASAQRTVTVTAVTGGVFIEGFDIYDSDEKAGFQAIESSQSGSMTWQFSAASGAPVGLGTGTGSSGWANSLVRYEPDLIASMWGTNDYANQVPPADVTTHTINYLTLMHAKKPAATKLIIMPYEFGAKRTLPWSDYVKAQTDAVAAFLEANPNAKVGFFDLGKYIPKYFGATSATTEFMSDGIHPNSHGYDVIAAILYVYFTSKPA</sequence>
<dbReference type="Gene3D" id="3.40.50.1110">
    <property type="entry name" value="SGNH hydrolase"/>
    <property type="match status" value="1"/>
</dbReference>
<dbReference type="Proteomes" id="UP000190857">
    <property type="component" value="Unassembled WGS sequence"/>
</dbReference>
<evidence type="ECO:0000313" key="3">
    <source>
        <dbReference type="Proteomes" id="UP000190857"/>
    </source>
</evidence>
<accession>A0A1T5KZP7</accession>
<dbReference type="InterPro" id="IPR051532">
    <property type="entry name" value="Ester_Hydrolysis_Enzymes"/>
</dbReference>